<dbReference type="Proteomes" id="UP000784919">
    <property type="component" value="Unassembled WGS sequence"/>
</dbReference>
<dbReference type="SUPFAM" id="SSF56112">
    <property type="entry name" value="Protein kinase-like (PK-like)"/>
    <property type="match status" value="1"/>
</dbReference>
<evidence type="ECO:0000259" key="10">
    <source>
        <dbReference type="PROSITE" id="PS50011"/>
    </source>
</evidence>
<dbReference type="PROSITE" id="PS50011">
    <property type="entry name" value="PROTEIN_KINASE_DOM"/>
    <property type="match status" value="1"/>
</dbReference>
<evidence type="ECO:0000256" key="2">
    <source>
        <dbReference type="ARBA" id="ARBA00022527"/>
    </source>
</evidence>
<evidence type="ECO:0000256" key="5">
    <source>
        <dbReference type="ARBA" id="ARBA00022777"/>
    </source>
</evidence>
<evidence type="ECO:0000256" key="4">
    <source>
        <dbReference type="ARBA" id="ARBA00022741"/>
    </source>
</evidence>
<accession>A0A9P7SRE0</accession>
<keyword evidence="6 9" id="KW-0067">ATP-binding</keyword>
<dbReference type="PANTHER" id="PTHR47634">
    <property type="entry name" value="PROTEIN KINASE DOMAIN-CONTAINING PROTEIN-RELATED"/>
    <property type="match status" value="1"/>
</dbReference>
<evidence type="ECO:0000256" key="3">
    <source>
        <dbReference type="ARBA" id="ARBA00022679"/>
    </source>
</evidence>
<comment type="catalytic activity">
    <reaction evidence="8">
        <text>L-seryl-[protein] + ATP = O-phospho-L-seryl-[protein] + ADP + H(+)</text>
        <dbReference type="Rhea" id="RHEA:17989"/>
        <dbReference type="Rhea" id="RHEA-COMP:9863"/>
        <dbReference type="Rhea" id="RHEA-COMP:11604"/>
        <dbReference type="ChEBI" id="CHEBI:15378"/>
        <dbReference type="ChEBI" id="CHEBI:29999"/>
        <dbReference type="ChEBI" id="CHEBI:30616"/>
        <dbReference type="ChEBI" id="CHEBI:83421"/>
        <dbReference type="ChEBI" id="CHEBI:456216"/>
        <dbReference type="EC" id="2.7.11.1"/>
    </reaction>
</comment>
<protein>
    <recommendedName>
        <fullName evidence="1">non-specific serine/threonine protein kinase</fullName>
        <ecNumber evidence="1">2.7.11.1</ecNumber>
    </recommendedName>
</protein>
<dbReference type="PANTHER" id="PTHR47634:SF9">
    <property type="entry name" value="PROTEIN KINASE DOMAIN-CONTAINING PROTEIN-RELATED"/>
    <property type="match status" value="1"/>
</dbReference>
<name>A0A9P7SRE0_9HYPO</name>
<keyword evidence="2" id="KW-0723">Serine/threonine-protein kinase</keyword>
<dbReference type="EC" id="2.7.11.1" evidence="1"/>
<keyword evidence="5" id="KW-0418">Kinase</keyword>
<evidence type="ECO:0000256" key="8">
    <source>
        <dbReference type="ARBA" id="ARBA00048679"/>
    </source>
</evidence>
<evidence type="ECO:0000256" key="7">
    <source>
        <dbReference type="ARBA" id="ARBA00047899"/>
    </source>
</evidence>
<proteinExistence type="predicted"/>
<comment type="caution">
    <text evidence="11">The sequence shown here is derived from an EMBL/GenBank/DDBJ whole genome shotgun (WGS) entry which is preliminary data.</text>
</comment>
<dbReference type="InterPro" id="IPR011009">
    <property type="entry name" value="Kinase-like_dom_sf"/>
</dbReference>
<evidence type="ECO:0000256" key="1">
    <source>
        <dbReference type="ARBA" id="ARBA00012513"/>
    </source>
</evidence>
<evidence type="ECO:0000256" key="9">
    <source>
        <dbReference type="PROSITE-ProRule" id="PRU10141"/>
    </source>
</evidence>
<comment type="catalytic activity">
    <reaction evidence="7">
        <text>L-threonyl-[protein] + ATP = O-phospho-L-threonyl-[protein] + ADP + H(+)</text>
        <dbReference type="Rhea" id="RHEA:46608"/>
        <dbReference type="Rhea" id="RHEA-COMP:11060"/>
        <dbReference type="Rhea" id="RHEA-COMP:11605"/>
        <dbReference type="ChEBI" id="CHEBI:15378"/>
        <dbReference type="ChEBI" id="CHEBI:30013"/>
        <dbReference type="ChEBI" id="CHEBI:30616"/>
        <dbReference type="ChEBI" id="CHEBI:61977"/>
        <dbReference type="ChEBI" id="CHEBI:456216"/>
        <dbReference type="EC" id="2.7.11.1"/>
    </reaction>
</comment>
<sequence>MSTPPVFDHVIIEGVEDIHRYQPGGYHPILIDDRLNERYRIVDKLGHGGYSTVWLAVDEQTTKYVAVKVGISDAERVEINVLSHMAQSPLSDTIPETNRLLIPPVLDHFEISGPNGTHLCLVTPPARCSLREVKEELRSGLFQLDVARSLAAQLVMALSLLHKRGYAHG</sequence>
<dbReference type="GO" id="GO:0005524">
    <property type="term" value="F:ATP binding"/>
    <property type="evidence" value="ECO:0007669"/>
    <property type="project" value="UniProtKB-UniRule"/>
</dbReference>
<organism evidence="11 12">
    <name type="scientific">Claviceps arundinis</name>
    <dbReference type="NCBI Taxonomy" id="1623583"/>
    <lineage>
        <taxon>Eukaryota</taxon>
        <taxon>Fungi</taxon>
        <taxon>Dikarya</taxon>
        <taxon>Ascomycota</taxon>
        <taxon>Pezizomycotina</taxon>
        <taxon>Sordariomycetes</taxon>
        <taxon>Hypocreomycetidae</taxon>
        <taxon>Hypocreales</taxon>
        <taxon>Clavicipitaceae</taxon>
        <taxon>Claviceps</taxon>
    </lineage>
</organism>
<dbReference type="InterPro" id="IPR051334">
    <property type="entry name" value="SRPK"/>
</dbReference>
<dbReference type="GO" id="GO:0050684">
    <property type="term" value="P:regulation of mRNA processing"/>
    <property type="evidence" value="ECO:0007669"/>
    <property type="project" value="TreeGrafter"/>
</dbReference>
<evidence type="ECO:0000313" key="11">
    <source>
        <dbReference type="EMBL" id="KAG5969416.1"/>
    </source>
</evidence>
<dbReference type="Gene3D" id="3.30.200.20">
    <property type="entry name" value="Phosphorylase Kinase, domain 1"/>
    <property type="match status" value="1"/>
</dbReference>
<dbReference type="GO" id="GO:0000245">
    <property type="term" value="P:spliceosomal complex assembly"/>
    <property type="evidence" value="ECO:0007669"/>
    <property type="project" value="TreeGrafter"/>
</dbReference>
<dbReference type="AlphaFoldDB" id="A0A9P7SRE0"/>
<gene>
    <name evidence="11" type="ORF">E4U56_008318</name>
</gene>
<feature type="domain" description="Protein kinase" evidence="10">
    <location>
        <begin position="39"/>
        <end position="169"/>
    </location>
</feature>
<evidence type="ECO:0000256" key="6">
    <source>
        <dbReference type="ARBA" id="ARBA00022840"/>
    </source>
</evidence>
<reference evidence="11" key="1">
    <citation type="journal article" date="2020" name="bioRxiv">
        <title>Whole genome comparisons of ergot fungi reveals the divergence and evolution of species within the genus Claviceps are the result of varying mechanisms driving genome evolution and host range expansion.</title>
        <authorList>
            <person name="Wyka S.A."/>
            <person name="Mondo S.J."/>
            <person name="Liu M."/>
            <person name="Dettman J."/>
            <person name="Nalam V."/>
            <person name="Broders K.D."/>
        </authorList>
    </citation>
    <scope>NUCLEOTIDE SEQUENCE</scope>
    <source>
        <strain evidence="11">CCC 1102</strain>
    </source>
</reference>
<dbReference type="InterPro" id="IPR000719">
    <property type="entry name" value="Prot_kinase_dom"/>
</dbReference>
<dbReference type="GO" id="GO:0004674">
    <property type="term" value="F:protein serine/threonine kinase activity"/>
    <property type="evidence" value="ECO:0007669"/>
    <property type="project" value="UniProtKB-KW"/>
</dbReference>
<feature type="binding site" evidence="9">
    <location>
        <position position="68"/>
    </location>
    <ligand>
        <name>ATP</name>
        <dbReference type="ChEBI" id="CHEBI:30616"/>
    </ligand>
</feature>
<feature type="non-terminal residue" evidence="11">
    <location>
        <position position="169"/>
    </location>
</feature>
<evidence type="ECO:0000313" key="12">
    <source>
        <dbReference type="Proteomes" id="UP000784919"/>
    </source>
</evidence>
<dbReference type="InterPro" id="IPR017441">
    <property type="entry name" value="Protein_kinase_ATP_BS"/>
</dbReference>
<keyword evidence="3" id="KW-0808">Transferase</keyword>
<dbReference type="EMBL" id="SRPS01000094">
    <property type="protein sequence ID" value="KAG5969416.1"/>
    <property type="molecule type" value="Genomic_DNA"/>
</dbReference>
<dbReference type="OrthoDB" id="4959768at2759"/>
<keyword evidence="4 9" id="KW-0547">Nucleotide-binding</keyword>
<dbReference type="PROSITE" id="PS00107">
    <property type="entry name" value="PROTEIN_KINASE_ATP"/>
    <property type="match status" value="1"/>
</dbReference>